<dbReference type="InterPro" id="IPR011723">
    <property type="entry name" value="Znf/thioredoxin_put"/>
</dbReference>
<dbReference type="Proteomes" id="UP000278756">
    <property type="component" value="Chromosome 2"/>
</dbReference>
<feature type="region of interest" description="Disordered" evidence="1">
    <location>
        <begin position="234"/>
        <end position="319"/>
    </location>
</feature>
<keyword evidence="2" id="KW-0812">Transmembrane</keyword>
<evidence type="ECO:0000256" key="1">
    <source>
        <dbReference type="SAM" id="MobiDB-lite"/>
    </source>
</evidence>
<gene>
    <name evidence="4" type="ORF">EM6_2377</name>
</gene>
<accession>A0A3G9GB57</accession>
<reference evidence="5" key="1">
    <citation type="journal article" date="2017" name="Biotechnol. Biofuels">
        <title>Evaluation of environmental bacterial communities as a factor affecting the growth of duckweed Lemna minor.</title>
        <authorList>
            <person name="Ishizawa H."/>
            <person name="Kuroda M."/>
            <person name="Morikawa M."/>
            <person name="Ike M."/>
        </authorList>
    </citation>
    <scope>NUCLEOTIDE SEQUENCE [LARGE SCALE GENOMIC DNA]</scope>
    <source>
        <strain evidence="5">M6</strain>
    </source>
</reference>
<evidence type="ECO:0000256" key="2">
    <source>
        <dbReference type="SAM" id="Phobius"/>
    </source>
</evidence>
<evidence type="ECO:0000259" key="3">
    <source>
        <dbReference type="Pfam" id="PF13717"/>
    </source>
</evidence>
<keyword evidence="2" id="KW-0472">Membrane</keyword>
<dbReference type="EMBL" id="AP018828">
    <property type="protein sequence ID" value="BBF81769.1"/>
    <property type="molecule type" value="Genomic_DNA"/>
</dbReference>
<dbReference type="AlphaFoldDB" id="A0A3G9GB57"/>
<evidence type="ECO:0000313" key="4">
    <source>
        <dbReference type="EMBL" id="BBF81769.1"/>
    </source>
</evidence>
<protein>
    <recommendedName>
        <fullName evidence="3">Zinc finger/thioredoxin putative domain-containing protein</fullName>
    </recommendedName>
</protein>
<reference evidence="5" key="2">
    <citation type="journal article" date="2017" name="Plant Physiol. Biochem.">
        <title>Differential oxidative and antioxidative response of duckweed Lemna minor toward plant growth promoting/inhibiting bacteria.</title>
        <authorList>
            <person name="Ishizawa H."/>
            <person name="Kuroda M."/>
            <person name="Morikawa M."/>
            <person name="Ike M."/>
        </authorList>
    </citation>
    <scope>NUCLEOTIDE SEQUENCE [LARGE SCALE GENOMIC DNA]</scope>
    <source>
        <strain evidence="5">M6</strain>
    </source>
</reference>
<proteinExistence type="predicted"/>
<evidence type="ECO:0000313" key="5">
    <source>
        <dbReference type="Proteomes" id="UP000278756"/>
    </source>
</evidence>
<feature type="transmembrane region" description="Helical" evidence="2">
    <location>
        <begin position="88"/>
        <end position="108"/>
    </location>
</feature>
<organism evidence="4 5">
    <name type="scientific">Asticcacaulis excentricus</name>
    <dbReference type="NCBI Taxonomy" id="78587"/>
    <lineage>
        <taxon>Bacteria</taxon>
        <taxon>Pseudomonadati</taxon>
        <taxon>Pseudomonadota</taxon>
        <taxon>Alphaproteobacteria</taxon>
        <taxon>Caulobacterales</taxon>
        <taxon>Caulobacteraceae</taxon>
        <taxon>Asticcacaulis</taxon>
    </lineage>
</organism>
<feature type="compositionally biased region" description="Low complexity" evidence="1">
    <location>
        <begin position="266"/>
        <end position="297"/>
    </location>
</feature>
<feature type="domain" description="Zinc finger/thioredoxin putative" evidence="3">
    <location>
        <begin position="1"/>
        <end position="35"/>
    </location>
</feature>
<dbReference type="Pfam" id="PF13717">
    <property type="entry name" value="Zn_ribbon_4"/>
    <property type="match status" value="1"/>
</dbReference>
<name>A0A3G9GB57_9CAUL</name>
<sequence length="319" mass="33785">MLLTCPKCALSYAIDEAQLGPQGRTVRCASCKTTWHAEKPEEPIELPLEKAVEKPATGLKEVKAKKIPSLYRDMIESQKRHKALMAQGIIWGALAATFVAMLGTAFLLRVDLVRAFPRLGGAYAAVGVSVNAAGLEWLDDKLENNLRGGRFVATVTLKVKNIRDEANPVPPVRVELMDKDLQPLDTILIPPLGLTLEANETRVLTFDIPDPSNRVKNIRLGFDLQAAKDLSRVRPSLMNGSGGGHGEEAHGDGGHGTPPATEDAHAAPGHEAAPAADAGHAATAAENAHGDATTAADHATEKPAELRPAPDAPSAAAHH</sequence>
<dbReference type="OrthoDB" id="7159357at2"/>
<dbReference type="NCBIfam" id="TIGR02098">
    <property type="entry name" value="MJ0042_CXXC"/>
    <property type="match status" value="1"/>
</dbReference>
<dbReference type="RefSeq" id="WP_126423332.1">
    <property type="nucleotide sequence ID" value="NZ_AP018828.1"/>
</dbReference>
<keyword evidence="2" id="KW-1133">Transmembrane helix</keyword>